<dbReference type="Pfam" id="PF14384">
    <property type="entry name" value="BrnA_antitoxin"/>
    <property type="match status" value="1"/>
</dbReference>
<dbReference type="Proteomes" id="UP001348149">
    <property type="component" value="Unassembled WGS sequence"/>
</dbReference>
<dbReference type="InterPro" id="IPR025528">
    <property type="entry name" value="BrnA_antitoxin"/>
</dbReference>
<dbReference type="EMBL" id="JAYLLH010000065">
    <property type="protein sequence ID" value="MEC3863446.1"/>
    <property type="molecule type" value="Genomic_DNA"/>
</dbReference>
<organism evidence="1 2">
    <name type="scientific">Mesobacterium hydrothermale</name>
    <dbReference type="NCBI Taxonomy" id="3111907"/>
    <lineage>
        <taxon>Bacteria</taxon>
        <taxon>Pseudomonadati</taxon>
        <taxon>Pseudomonadota</taxon>
        <taxon>Alphaproteobacteria</taxon>
        <taxon>Rhodobacterales</taxon>
        <taxon>Roseobacteraceae</taxon>
        <taxon>Mesobacterium</taxon>
    </lineage>
</organism>
<proteinExistence type="predicted"/>
<gene>
    <name evidence="1" type="ORF">VK792_19370</name>
</gene>
<reference evidence="1 2" key="1">
    <citation type="submission" date="2024-01" db="EMBL/GenBank/DDBJ databases">
        <title>Mesobacterium rodlantinim sp. nov., isolated from shallow sea hydrothermal systems off Kueishantao Island.</title>
        <authorList>
            <person name="Su Z."/>
            <person name="Tang K."/>
        </authorList>
    </citation>
    <scope>NUCLEOTIDE SEQUENCE [LARGE SCALE GENOMIC DNA]</scope>
    <source>
        <strain evidence="1 2">TK19101</strain>
    </source>
</reference>
<name>A0ABU6HM99_9RHOB</name>
<comment type="caution">
    <text evidence="1">The sequence shown here is derived from an EMBL/GenBank/DDBJ whole genome shotgun (WGS) entry which is preliminary data.</text>
</comment>
<keyword evidence="2" id="KW-1185">Reference proteome</keyword>
<protein>
    <submittedName>
        <fullName evidence="1">BrnA antitoxin family protein</fullName>
    </submittedName>
</protein>
<sequence>MFELPPKTRTVSEMTRKEREHVMYGMDAIEMMERDILQLAIDRKGIPHGWHHIWHTRHKRDTKRTRCTVAFDADVVKFFKSIGPGYQARMNTVLRTYMHFRLAKIIEGPDTCDFVVRPKIVEDIAREADVQWGDANRTLNGGSHQLY</sequence>
<evidence type="ECO:0000313" key="1">
    <source>
        <dbReference type="EMBL" id="MEC3863446.1"/>
    </source>
</evidence>
<dbReference type="RefSeq" id="WP_326299553.1">
    <property type="nucleotide sequence ID" value="NZ_JAYLLH010000065.1"/>
</dbReference>
<evidence type="ECO:0000313" key="2">
    <source>
        <dbReference type="Proteomes" id="UP001348149"/>
    </source>
</evidence>
<accession>A0ABU6HM99</accession>